<accession>W9G419</accession>
<name>W9G419_9MICO</name>
<feature type="region of interest" description="Disordered" evidence="1">
    <location>
        <begin position="146"/>
        <end position="186"/>
    </location>
</feature>
<dbReference type="PANTHER" id="PTHR35335">
    <property type="entry name" value="UPF0716 PROTEIN FXSA"/>
    <property type="match status" value="1"/>
</dbReference>
<dbReference type="PATRIC" id="fig|1386089.3.peg.2896"/>
<evidence type="ECO:0000256" key="1">
    <source>
        <dbReference type="SAM" id="MobiDB-lite"/>
    </source>
</evidence>
<dbReference type="InterPro" id="IPR007313">
    <property type="entry name" value="FxsA"/>
</dbReference>
<dbReference type="GO" id="GO:0016020">
    <property type="term" value="C:membrane"/>
    <property type="evidence" value="ECO:0007669"/>
    <property type="project" value="InterPro"/>
</dbReference>
<keyword evidence="4" id="KW-1185">Reference proteome</keyword>
<feature type="transmembrane region" description="Helical" evidence="2">
    <location>
        <begin position="87"/>
        <end position="112"/>
    </location>
</feature>
<dbReference type="PANTHER" id="PTHR35335:SF1">
    <property type="entry name" value="UPF0716 PROTEIN FXSA"/>
    <property type="match status" value="1"/>
</dbReference>
<dbReference type="Proteomes" id="UP000019489">
    <property type="component" value="Unassembled WGS sequence"/>
</dbReference>
<keyword evidence="2" id="KW-0812">Transmembrane</keyword>
<protein>
    <submittedName>
        <fullName evidence="3">Exlusion protein FxsA</fullName>
    </submittedName>
</protein>
<organism evidence="3 4">
    <name type="scientific">Intrasporangium oryzae NRRL B-24470</name>
    <dbReference type="NCBI Taxonomy" id="1386089"/>
    <lineage>
        <taxon>Bacteria</taxon>
        <taxon>Bacillati</taxon>
        <taxon>Actinomycetota</taxon>
        <taxon>Actinomycetes</taxon>
        <taxon>Micrococcales</taxon>
        <taxon>Intrasporangiaceae</taxon>
        <taxon>Intrasporangium</taxon>
    </lineage>
</organism>
<keyword evidence="2" id="KW-1133">Transmembrane helix</keyword>
<evidence type="ECO:0000313" key="3">
    <source>
        <dbReference type="EMBL" id="EWT00896.1"/>
    </source>
</evidence>
<dbReference type="OrthoDB" id="9792788at2"/>
<gene>
    <name evidence="3" type="ORF">N865_13265</name>
</gene>
<feature type="transmembrane region" description="Helical" evidence="2">
    <location>
        <begin position="40"/>
        <end position="59"/>
    </location>
</feature>
<feature type="transmembrane region" description="Helical" evidence="2">
    <location>
        <begin position="15"/>
        <end position="34"/>
    </location>
</feature>
<sequence length="186" mass="19659">MTVPARPRRFRPTRLAGAGVVLLVLLEILVIGLVSSWIGGWWTFGLLVATSALGAWLIAREGRRAWRALGQALAEGRMPARELADGIIVLVGGLLLLLPGFITDVAGLVLVLPFTRPVARTLLAGAISSHVVARVDYYAEGLSVTGGPELPPEGPRRSAASSEVVEGEVIEGHVVDGVDGQDDEDR</sequence>
<keyword evidence="2" id="KW-0472">Membrane</keyword>
<evidence type="ECO:0000256" key="2">
    <source>
        <dbReference type="SAM" id="Phobius"/>
    </source>
</evidence>
<dbReference type="EMBL" id="AWSA01000032">
    <property type="protein sequence ID" value="EWT00896.1"/>
    <property type="molecule type" value="Genomic_DNA"/>
</dbReference>
<proteinExistence type="predicted"/>
<dbReference type="eggNOG" id="COG3030">
    <property type="taxonomic scope" value="Bacteria"/>
</dbReference>
<reference evidence="3 4" key="1">
    <citation type="submission" date="2013-08" db="EMBL/GenBank/DDBJ databases">
        <title>Intrasporangium oryzae NRRL B-24470.</title>
        <authorList>
            <person name="Liu H."/>
            <person name="Wang G."/>
        </authorList>
    </citation>
    <scope>NUCLEOTIDE SEQUENCE [LARGE SCALE GENOMIC DNA]</scope>
    <source>
        <strain evidence="3 4">NRRL B-24470</strain>
    </source>
</reference>
<evidence type="ECO:0000313" key="4">
    <source>
        <dbReference type="Proteomes" id="UP000019489"/>
    </source>
</evidence>
<dbReference type="STRING" id="1386089.N865_13265"/>
<dbReference type="Pfam" id="PF04186">
    <property type="entry name" value="FxsA"/>
    <property type="match status" value="1"/>
</dbReference>
<dbReference type="RefSeq" id="WP_034807338.1">
    <property type="nucleotide sequence ID" value="NZ_AWSA01000032.1"/>
</dbReference>
<dbReference type="AlphaFoldDB" id="W9G419"/>
<comment type="caution">
    <text evidence="3">The sequence shown here is derived from an EMBL/GenBank/DDBJ whole genome shotgun (WGS) entry which is preliminary data.</text>
</comment>
<dbReference type="NCBIfam" id="NF008528">
    <property type="entry name" value="PRK11463.1-2"/>
    <property type="match status" value="1"/>
</dbReference>